<dbReference type="PANTHER" id="PTHR44489:SF14">
    <property type="entry name" value="ZINC FINGER CCCH DOMAIN-CONTAINING PROTEIN 59-RELATED"/>
    <property type="match status" value="1"/>
</dbReference>
<dbReference type="PROSITE" id="PS50294">
    <property type="entry name" value="WD_REPEATS_REGION"/>
    <property type="match status" value="2"/>
</dbReference>
<dbReference type="PROSITE" id="PS00678">
    <property type="entry name" value="WD_REPEATS_1"/>
    <property type="match status" value="1"/>
</dbReference>
<keyword evidence="2 7" id="KW-0479">Metal-binding</keyword>
<sequence length="459" mass="50664">MELERKVKFALSFWRESEENVPLLQEKVKEEATVVAATMAESEVAVVVKSRLRELRESCIWRNKEQNKKKSVWIRRLLVEERLTTGKPVLIGLLGDVLETLSHYSVEKTPEDDSNNLVNKKSGDGPSTRKGTQKSSRSVCKYWMNGNCTHGDRCWNFHSWFQGNGLSVVAKLHEHKKIVTGIVLPVGSDKLFSGSTDGTVRIWDCHTGQCVSVINLGGEVRSLICEGTWVFAGMPNAVKAWNIQTAAEFTLDGPKGQVLAMAVGNDTLFAGAKDGVIYAWRGSSETKCPFEPVAALNGHTKAIVCLTVGLGIGGKMLYSGSMDRSIKVWDLNTLLCTMTLNAHTDVVTSLVCWYQYLMSSSSDGTIKIWAATEAGTLEVVYTHREEHGVVALSGMTDVEGKHILFCSCNNHSVSLYELPTFSRRGQLFSKQEVRAIELGPSGLFFTGDGTGLMTVWKWL</sequence>
<evidence type="ECO:0000256" key="8">
    <source>
        <dbReference type="SAM" id="MobiDB-lite"/>
    </source>
</evidence>
<dbReference type="PROSITE" id="PS50082">
    <property type="entry name" value="WD_REPEATS_2"/>
    <property type="match status" value="3"/>
</dbReference>
<evidence type="ECO:0000256" key="5">
    <source>
        <dbReference type="ARBA" id="ARBA00022833"/>
    </source>
</evidence>
<dbReference type="InterPro" id="IPR015943">
    <property type="entry name" value="WD40/YVTN_repeat-like_dom_sf"/>
</dbReference>
<gene>
    <name evidence="10" type="ORF">G2W53_032441</name>
</gene>
<accession>A0A834SWC9</accession>
<dbReference type="InterPro" id="IPR036855">
    <property type="entry name" value="Znf_CCCH_sf"/>
</dbReference>
<feature type="repeat" description="WD" evidence="6">
    <location>
        <begin position="296"/>
        <end position="339"/>
    </location>
</feature>
<dbReference type="Pfam" id="PF00400">
    <property type="entry name" value="WD40"/>
    <property type="match status" value="3"/>
</dbReference>
<feature type="repeat" description="WD" evidence="6">
    <location>
        <begin position="340"/>
        <end position="379"/>
    </location>
</feature>
<dbReference type="SUPFAM" id="SSF90229">
    <property type="entry name" value="CCCH zinc finger"/>
    <property type="match status" value="1"/>
</dbReference>
<protein>
    <submittedName>
        <fullName evidence="10">Zinc finger CCCH domain-containing protein 48</fullName>
    </submittedName>
</protein>
<dbReference type="InterPro" id="IPR000571">
    <property type="entry name" value="Znf_CCCH"/>
</dbReference>
<keyword evidence="3" id="KW-0677">Repeat</keyword>
<evidence type="ECO:0000256" key="7">
    <source>
        <dbReference type="PROSITE-ProRule" id="PRU00723"/>
    </source>
</evidence>
<dbReference type="OrthoDB" id="59941at2759"/>
<keyword evidence="5 7" id="KW-0862">Zinc</keyword>
<comment type="caution">
    <text evidence="10">The sequence shown here is derived from an EMBL/GenBank/DDBJ whole genome shotgun (WGS) entry which is preliminary data.</text>
</comment>
<dbReference type="InterPro" id="IPR020472">
    <property type="entry name" value="WD40_PAC1"/>
</dbReference>
<feature type="repeat" description="WD" evidence="6">
    <location>
        <begin position="172"/>
        <end position="213"/>
    </location>
</feature>
<evidence type="ECO:0000259" key="9">
    <source>
        <dbReference type="PROSITE" id="PS50103"/>
    </source>
</evidence>
<dbReference type="PROSITE" id="PS50103">
    <property type="entry name" value="ZF_C3H1"/>
    <property type="match status" value="1"/>
</dbReference>
<proteinExistence type="predicted"/>
<dbReference type="PRINTS" id="PR00320">
    <property type="entry name" value="GPROTEINBRPT"/>
</dbReference>
<evidence type="ECO:0000256" key="6">
    <source>
        <dbReference type="PROSITE-ProRule" id="PRU00221"/>
    </source>
</evidence>
<dbReference type="AlphaFoldDB" id="A0A834SWC9"/>
<dbReference type="PANTHER" id="PTHR44489">
    <property type="match status" value="1"/>
</dbReference>
<dbReference type="SUPFAM" id="SSF50978">
    <property type="entry name" value="WD40 repeat-like"/>
    <property type="match status" value="1"/>
</dbReference>
<evidence type="ECO:0000256" key="3">
    <source>
        <dbReference type="ARBA" id="ARBA00022737"/>
    </source>
</evidence>
<dbReference type="SMART" id="SM00356">
    <property type="entry name" value="ZnF_C3H1"/>
    <property type="match status" value="1"/>
</dbReference>
<dbReference type="Proteomes" id="UP000634136">
    <property type="component" value="Unassembled WGS sequence"/>
</dbReference>
<dbReference type="InterPro" id="IPR044715">
    <property type="entry name" value="WDR86-like"/>
</dbReference>
<dbReference type="InterPro" id="IPR036322">
    <property type="entry name" value="WD40_repeat_dom_sf"/>
</dbReference>
<dbReference type="GO" id="GO:0008270">
    <property type="term" value="F:zinc ion binding"/>
    <property type="evidence" value="ECO:0007669"/>
    <property type="project" value="UniProtKB-KW"/>
</dbReference>
<dbReference type="EMBL" id="JAAIUW010000010">
    <property type="protein sequence ID" value="KAF7811465.1"/>
    <property type="molecule type" value="Genomic_DNA"/>
</dbReference>
<dbReference type="InterPro" id="IPR019775">
    <property type="entry name" value="WD40_repeat_CS"/>
</dbReference>
<keyword evidence="1 6" id="KW-0853">WD repeat</keyword>
<keyword evidence="4 7" id="KW-0863">Zinc-finger</keyword>
<evidence type="ECO:0000313" key="11">
    <source>
        <dbReference type="Proteomes" id="UP000634136"/>
    </source>
</evidence>
<keyword evidence="11" id="KW-1185">Reference proteome</keyword>
<dbReference type="InterPro" id="IPR001680">
    <property type="entry name" value="WD40_rpt"/>
</dbReference>
<evidence type="ECO:0000313" key="10">
    <source>
        <dbReference type="EMBL" id="KAF7811465.1"/>
    </source>
</evidence>
<evidence type="ECO:0000256" key="2">
    <source>
        <dbReference type="ARBA" id="ARBA00022723"/>
    </source>
</evidence>
<dbReference type="SMART" id="SM00320">
    <property type="entry name" value="WD40"/>
    <property type="match status" value="6"/>
</dbReference>
<evidence type="ECO:0000256" key="1">
    <source>
        <dbReference type="ARBA" id="ARBA00022574"/>
    </source>
</evidence>
<feature type="region of interest" description="Disordered" evidence="8">
    <location>
        <begin position="109"/>
        <end position="133"/>
    </location>
</feature>
<reference evidence="10" key="1">
    <citation type="submission" date="2020-09" db="EMBL/GenBank/DDBJ databases">
        <title>Genome-Enabled Discovery of Anthraquinone Biosynthesis in Senna tora.</title>
        <authorList>
            <person name="Kang S.-H."/>
            <person name="Pandey R.P."/>
            <person name="Lee C.-M."/>
            <person name="Sim J.-S."/>
            <person name="Jeong J.-T."/>
            <person name="Choi B.-S."/>
            <person name="Jung M."/>
            <person name="Ginzburg D."/>
            <person name="Zhao K."/>
            <person name="Won S.Y."/>
            <person name="Oh T.-J."/>
            <person name="Yu Y."/>
            <person name="Kim N.-H."/>
            <person name="Lee O.R."/>
            <person name="Lee T.-H."/>
            <person name="Bashyal P."/>
            <person name="Kim T.-S."/>
            <person name="Lee W.-H."/>
            <person name="Kawkins C."/>
            <person name="Kim C.-K."/>
            <person name="Kim J.S."/>
            <person name="Ahn B.O."/>
            <person name="Rhee S.Y."/>
            <person name="Sohng J.K."/>
        </authorList>
    </citation>
    <scope>NUCLEOTIDE SEQUENCE</scope>
    <source>
        <tissue evidence="10">Leaf</tissue>
    </source>
</reference>
<feature type="zinc finger region" description="C3H1-type" evidence="7">
    <location>
        <begin position="134"/>
        <end position="161"/>
    </location>
</feature>
<feature type="domain" description="C3H1-type" evidence="9">
    <location>
        <begin position="134"/>
        <end position="161"/>
    </location>
</feature>
<dbReference type="Gene3D" id="2.130.10.10">
    <property type="entry name" value="YVTN repeat-like/Quinoprotein amine dehydrogenase"/>
    <property type="match status" value="2"/>
</dbReference>
<name>A0A834SWC9_9FABA</name>
<evidence type="ECO:0000256" key="4">
    <source>
        <dbReference type="ARBA" id="ARBA00022771"/>
    </source>
</evidence>
<organism evidence="10 11">
    <name type="scientific">Senna tora</name>
    <dbReference type="NCBI Taxonomy" id="362788"/>
    <lineage>
        <taxon>Eukaryota</taxon>
        <taxon>Viridiplantae</taxon>
        <taxon>Streptophyta</taxon>
        <taxon>Embryophyta</taxon>
        <taxon>Tracheophyta</taxon>
        <taxon>Spermatophyta</taxon>
        <taxon>Magnoliopsida</taxon>
        <taxon>eudicotyledons</taxon>
        <taxon>Gunneridae</taxon>
        <taxon>Pentapetalae</taxon>
        <taxon>rosids</taxon>
        <taxon>fabids</taxon>
        <taxon>Fabales</taxon>
        <taxon>Fabaceae</taxon>
        <taxon>Caesalpinioideae</taxon>
        <taxon>Cassia clade</taxon>
        <taxon>Senna</taxon>
    </lineage>
</organism>